<feature type="transmembrane region" description="Helical" evidence="16">
    <location>
        <begin position="608"/>
        <end position="631"/>
    </location>
</feature>
<dbReference type="PRINTS" id="PR00177">
    <property type="entry name" value="NMDARECEPTOR"/>
</dbReference>
<evidence type="ECO:0000256" key="12">
    <source>
        <dbReference type="ARBA" id="ARBA00023303"/>
    </source>
</evidence>
<comment type="similarity">
    <text evidence="2">Belongs to the glutamate-gated ion channel (TC 1.A.10.1) family.</text>
</comment>
<feature type="binding site" evidence="13">
    <location>
        <position position="487"/>
    </location>
    <ligand>
        <name>L-glutamate</name>
        <dbReference type="ChEBI" id="CHEBI:29985"/>
    </ligand>
</feature>
<keyword evidence="9 19" id="KW-0675">Receptor</keyword>
<proteinExistence type="inferred from homology"/>
<feature type="transmembrane region" description="Helical" evidence="16">
    <location>
        <begin position="829"/>
        <end position="850"/>
    </location>
</feature>
<dbReference type="GO" id="GO:0038023">
    <property type="term" value="F:signaling receptor activity"/>
    <property type="evidence" value="ECO:0007669"/>
    <property type="project" value="InterPro"/>
</dbReference>
<evidence type="ECO:0000256" key="4">
    <source>
        <dbReference type="ARBA" id="ARBA00022475"/>
    </source>
</evidence>
<dbReference type="InterPro" id="IPR019594">
    <property type="entry name" value="Glu/Gly-bd"/>
</dbReference>
<evidence type="ECO:0000256" key="9">
    <source>
        <dbReference type="ARBA" id="ARBA00023170"/>
    </source>
</evidence>
<dbReference type="Gene3D" id="3.40.190.10">
    <property type="entry name" value="Periplasmic binding protein-like II"/>
    <property type="match status" value="2"/>
</dbReference>
<feature type="disulfide bond" evidence="15">
    <location>
        <begin position="757"/>
        <end position="815"/>
    </location>
</feature>
<evidence type="ECO:0000313" key="20">
    <source>
        <dbReference type="Proteomes" id="UP000285301"/>
    </source>
</evidence>
<keyword evidence="10" id="KW-0325">Glycoprotein</keyword>
<feature type="site" description="Crucial to convey clamshell closure to channel opening" evidence="14">
    <location>
        <position position="638"/>
    </location>
</feature>
<evidence type="ECO:0000256" key="13">
    <source>
        <dbReference type="PIRSR" id="PIRSR601508-1"/>
    </source>
</evidence>
<keyword evidence="5 16" id="KW-0812">Transmembrane</keyword>
<evidence type="ECO:0000256" key="2">
    <source>
        <dbReference type="ARBA" id="ARBA00008685"/>
    </source>
</evidence>
<evidence type="ECO:0000256" key="7">
    <source>
        <dbReference type="ARBA" id="ARBA00023065"/>
    </source>
</evidence>
<dbReference type="Gene3D" id="1.10.287.70">
    <property type="match status" value="1"/>
</dbReference>
<evidence type="ECO:0000256" key="14">
    <source>
        <dbReference type="PIRSR" id="PIRSR601508-2"/>
    </source>
</evidence>
<dbReference type="EMBL" id="NCKU01001399">
    <property type="protein sequence ID" value="RWS12193.1"/>
    <property type="molecule type" value="Genomic_DNA"/>
</dbReference>
<dbReference type="InterPro" id="IPR001320">
    <property type="entry name" value="Iontro_rcpt_C"/>
</dbReference>
<dbReference type="GO" id="GO:0015276">
    <property type="term" value="F:ligand-gated monoatomic ion channel activity"/>
    <property type="evidence" value="ECO:0007669"/>
    <property type="project" value="InterPro"/>
</dbReference>
<evidence type="ECO:0000256" key="11">
    <source>
        <dbReference type="ARBA" id="ARBA00023286"/>
    </source>
</evidence>
<keyword evidence="20" id="KW-1185">Reference proteome</keyword>
<accession>A0A443RAA9</accession>
<comment type="caution">
    <text evidence="19">The sequence shown here is derived from an EMBL/GenBank/DDBJ whole genome shotgun (WGS) entry which is preliminary data.</text>
</comment>
<gene>
    <name evidence="19" type="ORF">B4U79_14522</name>
</gene>
<reference evidence="19 20" key="1">
    <citation type="journal article" date="2018" name="Gigascience">
        <title>Genomes of trombidid mites reveal novel predicted allergens and laterally-transferred genes associated with secondary metabolism.</title>
        <authorList>
            <person name="Dong X."/>
            <person name="Chaisiri K."/>
            <person name="Xia D."/>
            <person name="Armstrong S.D."/>
            <person name="Fang Y."/>
            <person name="Donnelly M.J."/>
            <person name="Kadowaki T."/>
            <person name="McGarry J.W."/>
            <person name="Darby A.C."/>
            <person name="Makepeace B.L."/>
        </authorList>
    </citation>
    <scope>NUCLEOTIDE SEQUENCE [LARGE SCALE GENOMIC DNA]</scope>
    <source>
        <strain evidence="19">UoL-WK</strain>
    </source>
</reference>
<protein>
    <submittedName>
        <fullName evidence="19">Glutamate receptor ionotropic: kainate 2-like protein</fullName>
    </submittedName>
</protein>
<comment type="subcellular location">
    <subcellularLocation>
        <location evidence="1">Cell membrane</location>
        <topology evidence="1">Multi-pass membrane protein</topology>
    </subcellularLocation>
</comment>
<keyword evidence="4" id="KW-1003">Cell membrane</keyword>
<feature type="binding site" evidence="13">
    <location>
        <position position="494"/>
    </location>
    <ligand>
        <name>L-glutamate</name>
        <dbReference type="ChEBI" id="CHEBI:29985"/>
    </ligand>
</feature>
<keyword evidence="12" id="KW-0407">Ion channel</keyword>
<dbReference type="GO" id="GO:0005886">
    <property type="term" value="C:plasma membrane"/>
    <property type="evidence" value="ECO:0007669"/>
    <property type="project" value="UniProtKB-SubCell"/>
</dbReference>
<dbReference type="FunFam" id="1.10.287.70:FF:000143">
    <property type="entry name" value="Probable glutamate receptor"/>
    <property type="match status" value="1"/>
</dbReference>
<dbReference type="InterPro" id="IPR015683">
    <property type="entry name" value="Ionotropic_Glu_rcpt"/>
</dbReference>
<keyword evidence="15" id="KW-1015">Disulfide bond</keyword>
<dbReference type="Pfam" id="PF10613">
    <property type="entry name" value="Lig_chan-Glu_bd"/>
    <property type="match status" value="1"/>
</dbReference>
<dbReference type="SUPFAM" id="SSF53850">
    <property type="entry name" value="Periplasmic binding protein-like II"/>
    <property type="match status" value="1"/>
</dbReference>
<evidence type="ECO:0000256" key="1">
    <source>
        <dbReference type="ARBA" id="ARBA00004651"/>
    </source>
</evidence>
<feature type="domain" description="Ionotropic glutamate receptor L-glutamate and glycine-binding" evidence="18">
    <location>
        <begin position="410"/>
        <end position="478"/>
    </location>
</feature>
<evidence type="ECO:0000256" key="16">
    <source>
        <dbReference type="SAM" id="Phobius"/>
    </source>
</evidence>
<dbReference type="InterPro" id="IPR001508">
    <property type="entry name" value="Iono_Glu_rcpt_met"/>
</dbReference>
<feature type="binding site" evidence="13">
    <location>
        <position position="745"/>
    </location>
    <ligand>
        <name>L-glutamate</name>
        <dbReference type="ChEBI" id="CHEBI:29985"/>
    </ligand>
</feature>
<dbReference type="PANTHER" id="PTHR18966">
    <property type="entry name" value="IONOTROPIC GLUTAMATE RECEPTOR"/>
    <property type="match status" value="1"/>
</dbReference>
<dbReference type="FunFam" id="3.40.190.10:FF:000024">
    <property type="entry name" value="Glutamate receptor, ionotropic, delta 1"/>
    <property type="match status" value="1"/>
</dbReference>
<evidence type="ECO:0000256" key="6">
    <source>
        <dbReference type="ARBA" id="ARBA00022989"/>
    </source>
</evidence>
<name>A0A443RAA9_9ACAR</name>
<organism evidence="19 20">
    <name type="scientific">Dinothrombium tinctorium</name>
    <dbReference type="NCBI Taxonomy" id="1965070"/>
    <lineage>
        <taxon>Eukaryota</taxon>
        <taxon>Metazoa</taxon>
        <taxon>Ecdysozoa</taxon>
        <taxon>Arthropoda</taxon>
        <taxon>Chelicerata</taxon>
        <taxon>Arachnida</taxon>
        <taxon>Acari</taxon>
        <taxon>Acariformes</taxon>
        <taxon>Trombidiformes</taxon>
        <taxon>Prostigmata</taxon>
        <taxon>Anystina</taxon>
        <taxon>Parasitengona</taxon>
        <taxon>Trombidioidea</taxon>
        <taxon>Trombidiidae</taxon>
        <taxon>Dinothrombium</taxon>
    </lineage>
</organism>
<dbReference type="InterPro" id="IPR028082">
    <property type="entry name" value="Peripla_BP_I"/>
</dbReference>
<dbReference type="SUPFAM" id="SSF81324">
    <property type="entry name" value="Voltage-gated potassium channels"/>
    <property type="match status" value="1"/>
</dbReference>
<dbReference type="SUPFAM" id="SSF53822">
    <property type="entry name" value="Periplasmic binding protein-like I"/>
    <property type="match status" value="1"/>
</dbReference>
<dbReference type="Gene3D" id="3.40.50.2300">
    <property type="match status" value="1"/>
</dbReference>
<evidence type="ECO:0000256" key="15">
    <source>
        <dbReference type="PIRSR" id="PIRSR601508-3"/>
    </source>
</evidence>
<keyword evidence="6 16" id="KW-1133">Transmembrane helix</keyword>
<feature type="binding site" evidence="13">
    <location>
        <position position="489"/>
    </location>
    <ligand>
        <name>L-glutamate</name>
        <dbReference type="ChEBI" id="CHEBI:29985"/>
    </ligand>
</feature>
<feature type="domain" description="Ionotropic glutamate receptor C-terminal" evidence="17">
    <location>
        <begin position="399"/>
        <end position="808"/>
    </location>
</feature>
<sequence length="877" mass="101947">MCFALIFSISGQKVNLVLVLNKRNQIARSSILKAIEIHKPTFSKEKPLYTELQIEGSEDPRPAICSAIESALINDNTPSIIIDASSIIGSKNQENKARILARKLGIPTISIYERFGMAPNEWQNLNPFERQYLIPMNHPVPVIQTVSYALVMQNMMKNVAILYDNSFVSYVDNKTNFDETIKQLKQRKVSDFMVLASIPILNKLLPAMYENGMISYRYTWLLVTKDIGKLNCAHCNQSTIMFMSPRRVKKIEYDHKHELNLKRIPNSDELEAFFYYDLTRLMLQVIDEMISKAMWPKEITYPKCGEEMNDQQLEERAALKLASEINLEGFYGMFGRFVADDDGFSYQSLLLRLDKVYLWESPPYAYIKQAEYIASFPYGWKMYTTGFFGVEDIERVPKKYFSTVTAINPPFIMKRYNSIKRRIEFYGFCIELLDKIRLAIFNKTGEHFDFDIYEVGDGQYGIKKDDGNWTGLIGALQRKEAKIAVGPVTVMAERESVVDFTVPYYDLVGISLLMKKPISESHIFKFLTVFEGETWLSIFIMYLVSSIALYILDRLSPYSYNSNPRLYAGEPWKRKFDLNESLWFCITSITPQGGGEVPRNSSSKFVVAAWWFICFTLIAIYTGNLAAFLTVARLDPPIETLDDLSQQYRIRYSTVKGSFEEEYFVRRAYIERQFFLKWQKIAFGETEIDPRLRAEYSFWEYPISDKYQRVLTQMHLAKMPKTFEEGVRRVKKSQGANSGFVLLAESIKVKWMAYTSCKFIQSGNEFSRRPLALAVQENDKLRDLLSSAILQLLNERKLERMKEDWWNGNPEKKECENYRHHIEGISIRNIGGVFVIILIGIGVSLISYIFEKLWEFWPWKPGQLRVVTLNDKMREKF</sequence>
<dbReference type="AlphaFoldDB" id="A0A443RAA9"/>
<evidence type="ECO:0000256" key="10">
    <source>
        <dbReference type="ARBA" id="ARBA00023180"/>
    </source>
</evidence>
<evidence type="ECO:0000256" key="8">
    <source>
        <dbReference type="ARBA" id="ARBA00023136"/>
    </source>
</evidence>
<keyword evidence="3" id="KW-0813">Transport</keyword>
<evidence type="ECO:0000259" key="18">
    <source>
        <dbReference type="SMART" id="SM00918"/>
    </source>
</evidence>
<dbReference type="SMART" id="SM00918">
    <property type="entry name" value="Lig_chan-Glu_bd"/>
    <property type="match status" value="1"/>
</dbReference>
<evidence type="ECO:0000256" key="5">
    <source>
        <dbReference type="ARBA" id="ARBA00022692"/>
    </source>
</evidence>
<dbReference type="Proteomes" id="UP000285301">
    <property type="component" value="Unassembled WGS sequence"/>
</dbReference>
<keyword evidence="7" id="KW-0406">Ion transport</keyword>
<evidence type="ECO:0000259" key="17">
    <source>
        <dbReference type="SMART" id="SM00079"/>
    </source>
</evidence>
<dbReference type="OrthoDB" id="5984008at2759"/>
<dbReference type="SMART" id="SM00079">
    <property type="entry name" value="PBPe"/>
    <property type="match status" value="1"/>
</dbReference>
<keyword evidence="8 16" id="KW-0472">Membrane</keyword>
<evidence type="ECO:0000313" key="19">
    <source>
        <dbReference type="EMBL" id="RWS12193.1"/>
    </source>
</evidence>
<keyword evidence="11" id="KW-1071">Ligand-gated ion channel</keyword>
<dbReference type="Pfam" id="PF00060">
    <property type="entry name" value="Lig_chan"/>
    <property type="match status" value="1"/>
</dbReference>
<evidence type="ECO:0000256" key="3">
    <source>
        <dbReference type="ARBA" id="ARBA00022448"/>
    </source>
</evidence>